<accession>A0A484L5S6</accession>
<dbReference type="EMBL" id="OOIL02001024">
    <property type="protein sequence ID" value="VFQ71554.1"/>
    <property type="molecule type" value="Genomic_DNA"/>
</dbReference>
<evidence type="ECO:0000256" key="1">
    <source>
        <dbReference type="SAM" id="MobiDB-lite"/>
    </source>
</evidence>
<proteinExistence type="predicted"/>
<organism evidence="2 3">
    <name type="scientific">Cuscuta campestris</name>
    <dbReference type="NCBI Taxonomy" id="132261"/>
    <lineage>
        <taxon>Eukaryota</taxon>
        <taxon>Viridiplantae</taxon>
        <taxon>Streptophyta</taxon>
        <taxon>Embryophyta</taxon>
        <taxon>Tracheophyta</taxon>
        <taxon>Spermatophyta</taxon>
        <taxon>Magnoliopsida</taxon>
        <taxon>eudicotyledons</taxon>
        <taxon>Gunneridae</taxon>
        <taxon>Pentapetalae</taxon>
        <taxon>asterids</taxon>
        <taxon>lamiids</taxon>
        <taxon>Solanales</taxon>
        <taxon>Convolvulaceae</taxon>
        <taxon>Cuscuteae</taxon>
        <taxon>Cuscuta</taxon>
        <taxon>Cuscuta subgen. Grammica</taxon>
        <taxon>Cuscuta sect. Cleistogrammica</taxon>
    </lineage>
</organism>
<reference evidence="2 3" key="1">
    <citation type="submission" date="2018-04" db="EMBL/GenBank/DDBJ databases">
        <authorList>
            <person name="Vogel A."/>
        </authorList>
    </citation>
    <scope>NUCLEOTIDE SEQUENCE [LARGE SCALE GENOMIC DNA]</scope>
</reference>
<protein>
    <submittedName>
        <fullName evidence="2">Uncharacterized protein</fullName>
    </submittedName>
</protein>
<name>A0A484L5S6_9ASTE</name>
<keyword evidence="3" id="KW-1185">Reference proteome</keyword>
<feature type="compositionally biased region" description="Low complexity" evidence="1">
    <location>
        <begin position="37"/>
        <end position="55"/>
    </location>
</feature>
<dbReference type="Proteomes" id="UP000595140">
    <property type="component" value="Unassembled WGS sequence"/>
</dbReference>
<sequence>MYTKPTQYVKPNAPIHPLTYSFTYAQNLGRIERKKAGTTTNGTTDGRTDEAAAAAARRRPSSSSLQVGIRDWMRSSLEDNDEE</sequence>
<evidence type="ECO:0000313" key="3">
    <source>
        <dbReference type="Proteomes" id="UP000595140"/>
    </source>
</evidence>
<evidence type="ECO:0000313" key="2">
    <source>
        <dbReference type="EMBL" id="VFQ71554.1"/>
    </source>
</evidence>
<gene>
    <name evidence="2" type="ORF">CCAM_LOCUS13330</name>
</gene>
<feature type="region of interest" description="Disordered" evidence="1">
    <location>
        <begin position="30"/>
        <end position="83"/>
    </location>
</feature>
<dbReference type="AlphaFoldDB" id="A0A484L5S6"/>